<evidence type="ECO:0000313" key="3">
    <source>
        <dbReference type="Proteomes" id="UP000325873"/>
    </source>
</evidence>
<name>A0A5J6TF17_9CAUD</name>
<accession>A0A5J6TF17</accession>
<evidence type="ECO:0000256" key="1">
    <source>
        <dbReference type="SAM" id="Coils"/>
    </source>
</evidence>
<dbReference type="Proteomes" id="UP000325873">
    <property type="component" value="Segment"/>
</dbReference>
<evidence type="ECO:0000313" key="2">
    <source>
        <dbReference type="EMBL" id="QFG08329.1"/>
    </source>
</evidence>
<feature type="coiled-coil region" evidence="1">
    <location>
        <begin position="332"/>
        <end position="359"/>
    </location>
</feature>
<protein>
    <submittedName>
        <fullName evidence="2">Tail assembly chaperone</fullName>
    </submittedName>
</protein>
<organism evidence="2 3">
    <name type="scientific">Arthrobacter phage Yeezus</name>
    <dbReference type="NCBI Taxonomy" id="2599839"/>
    <lineage>
        <taxon>Viruses</taxon>
        <taxon>Duplodnaviria</taxon>
        <taxon>Heunggongvirae</taxon>
        <taxon>Uroviricota</taxon>
        <taxon>Caudoviricetes</taxon>
        <taxon>Amigovirus</taxon>
        <taxon>Amigovirus amigo</taxon>
    </lineage>
</organism>
<dbReference type="EMBL" id="MN234164">
    <property type="protein sequence ID" value="QFG08329.1"/>
    <property type="molecule type" value="Genomic_DNA"/>
</dbReference>
<feature type="coiled-coil region" evidence="1">
    <location>
        <begin position="67"/>
        <end position="94"/>
    </location>
</feature>
<proteinExistence type="predicted"/>
<gene>
    <name evidence="2" type="primary">34</name>
    <name evidence="2" type="ORF">SEA_YEEZUS_34</name>
</gene>
<keyword evidence="1" id="KW-0175">Coiled coil</keyword>
<reference evidence="2 3" key="1">
    <citation type="submission" date="2019-07" db="EMBL/GenBank/DDBJ databases">
        <authorList>
            <person name="Roscher J.E."/>
            <person name="Stoner T.H."/>
            <person name="Garlena R.A."/>
            <person name="Russell D.A."/>
            <person name="Pope W.H."/>
            <person name="Jacobs-Sera D."/>
            <person name="Hatfull G.F."/>
        </authorList>
    </citation>
    <scope>NUCLEOTIDE SEQUENCE [LARGE SCALE GENOMIC DNA]</scope>
</reference>
<sequence>MEETMSEVTEEIQGMVTAMREEKPFSALDAIREVKYPTGKTRVYTNGELAGELEEAYEDRRLAQADGALASAELNEAEAKIEQLEKQIKSSALTFHMRGVPPKVKRLIAKEGARKFKIEKSDDEQTANDKLTQQNEYITYELIRHSIVKVEDANGGVDTHGWTADEIRTLDEVMIESEFGKIDELCAKLSSAAHVFNESLDADFFVEVLTRPENKGLLLPIKTAKEWGWSPTAVLTGSKKVHKHYKHDQALAMALQIIEEEKCQSCGLPIWIGHSENASMEFSLEHVVCYACEFEDQETSKKSYNRKKGHTPYVRPWMDALEGEDDSLPTRTEFLKDKMEKAIAKMEREAREKAELAAASE</sequence>